<dbReference type="PANTHER" id="PTHR30383:SF19">
    <property type="entry name" value="FIBRONECTIN TYPE-III DOMAIN-CONTAINING PROTEIN"/>
    <property type="match status" value="1"/>
</dbReference>
<dbReference type="EMBL" id="QJNU01001576">
    <property type="protein sequence ID" value="RYO74896.1"/>
    <property type="molecule type" value="Genomic_DNA"/>
</dbReference>
<organism evidence="3 4">
    <name type="scientific">Monosporascus ibericus</name>
    <dbReference type="NCBI Taxonomy" id="155417"/>
    <lineage>
        <taxon>Eukaryota</taxon>
        <taxon>Fungi</taxon>
        <taxon>Dikarya</taxon>
        <taxon>Ascomycota</taxon>
        <taxon>Pezizomycotina</taxon>
        <taxon>Sordariomycetes</taxon>
        <taxon>Xylariomycetidae</taxon>
        <taxon>Xylariales</taxon>
        <taxon>Xylariales incertae sedis</taxon>
        <taxon>Monosporascus</taxon>
    </lineage>
</organism>
<evidence type="ECO:0000313" key="3">
    <source>
        <dbReference type="EMBL" id="RYO74896.1"/>
    </source>
</evidence>
<dbReference type="InterPro" id="IPR051532">
    <property type="entry name" value="Ester_Hydrolysis_Enzymes"/>
</dbReference>
<feature type="compositionally biased region" description="Basic and acidic residues" evidence="1">
    <location>
        <begin position="110"/>
        <end position="126"/>
    </location>
</feature>
<feature type="compositionally biased region" description="Low complexity" evidence="1">
    <location>
        <begin position="79"/>
        <end position="89"/>
    </location>
</feature>
<accession>A0A4Q4STT4</accession>
<feature type="domain" description="SGNH hydrolase-type esterase" evidence="2">
    <location>
        <begin position="10"/>
        <end position="238"/>
    </location>
</feature>
<dbReference type="SUPFAM" id="SSF52266">
    <property type="entry name" value="SGNH hydrolase"/>
    <property type="match status" value="1"/>
</dbReference>
<gene>
    <name evidence="3" type="ORF">DL764_010674</name>
</gene>
<name>A0A4Q4STT4_9PEZI</name>
<evidence type="ECO:0000259" key="2">
    <source>
        <dbReference type="Pfam" id="PF13472"/>
    </source>
</evidence>
<dbReference type="Gene3D" id="3.40.50.1110">
    <property type="entry name" value="SGNH hydrolase"/>
    <property type="match status" value="1"/>
</dbReference>
<dbReference type="CDD" id="cd00229">
    <property type="entry name" value="SGNH_hydrolase"/>
    <property type="match status" value="1"/>
</dbReference>
<protein>
    <recommendedName>
        <fullName evidence="2">SGNH hydrolase-type esterase domain-containing protein</fullName>
    </recommendedName>
</protein>
<feature type="region of interest" description="Disordered" evidence="1">
    <location>
        <begin position="55"/>
        <end position="126"/>
    </location>
</feature>
<dbReference type="Proteomes" id="UP000293360">
    <property type="component" value="Unassembled WGS sequence"/>
</dbReference>
<dbReference type="InterPro" id="IPR013830">
    <property type="entry name" value="SGNH_hydro"/>
</dbReference>
<evidence type="ECO:0000313" key="4">
    <source>
        <dbReference type="Proteomes" id="UP000293360"/>
    </source>
</evidence>
<dbReference type="AlphaFoldDB" id="A0A4Q4STT4"/>
<dbReference type="Pfam" id="PF13472">
    <property type="entry name" value="Lipase_GDSL_2"/>
    <property type="match status" value="1"/>
</dbReference>
<dbReference type="InterPro" id="IPR036514">
    <property type="entry name" value="SGNH_hydro_sf"/>
</dbReference>
<dbReference type="GO" id="GO:0004622">
    <property type="term" value="F:phosphatidylcholine lysophospholipase activity"/>
    <property type="evidence" value="ECO:0007669"/>
    <property type="project" value="TreeGrafter"/>
</dbReference>
<reference evidence="3 4" key="1">
    <citation type="submission" date="2018-06" db="EMBL/GenBank/DDBJ databases">
        <title>Complete Genomes of Monosporascus.</title>
        <authorList>
            <person name="Robinson A.J."/>
            <person name="Natvig D.O."/>
        </authorList>
    </citation>
    <scope>NUCLEOTIDE SEQUENCE [LARGE SCALE GENOMIC DNA]</scope>
    <source>
        <strain evidence="3 4">CBS 110550</strain>
    </source>
</reference>
<evidence type="ECO:0000256" key="1">
    <source>
        <dbReference type="SAM" id="MobiDB-lite"/>
    </source>
</evidence>
<sequence length="304" mass="34196">MPGTPLRILCFGDSLTAGWPSMDPYAAKLEEKLDEALSHVEVRCEVEGVPGDEVARGSYQRRMQKAWGGRHPNPHRAPRQGQGQRQGQQQRRRQSDTEPQQTAEGDGGEQGDHEGEGDRDDKSHPSRRCYDWTIVLGGTNDVAWSASAEAIVDGLRRTWDVVLSRGGRVLALTIPEAKRDSPATRGKRDQINEFIRTYKRHNYFHFDLFSALPYNAMPPAQRARIWEPDGVHLTSEGYSFMGEKIAEALVQIVRLAEAQDTEISSLVSDARQRRAIEGLIVEEERGDHRLLSQGYIVVRKSDLD</sequence>
<keyword evidence="4" id="KW-1185">Reference proteome</keyword>
<proteinExistence type="predicted"/>
<dbReference type="OrthoDB" id="408760at2759"/>
<dbReference type="PANTHER" id="PTHR30383">
    <property type="entry name" value="THIOESTERASE 1/PROTEASE 1/LYSOPHOSPHOLIPASE L1"/>
    <property type="match status" value="1"/>
</dbReference>
<comment type="caution">
    <text evidence="3">The sequence shown here is derived from an EMBL/GenBank/DDBJ whole genome shotgun (WGS) entry which is preliminary data.</text>
</comment>